<proteinExistence type="predicted"/>
<evidence type="ECO:0000313" key="1">
    <source>
        <dbReference type="EMBL" id="RAS35513.1"/>
    </source>
</evidence>
<accession>A0A329CL01</accession>
<protein>
    <submittedName>
        <fullName evidence="1">Uncharacterized protein</fullName>
    </submittedName>
</protein>
<dbReference type="EMBL" id="QLTK01000005">
    <property type="protein sequence ID" value="RAS35513.1"/>
    <property type="molecule type" value="Genomic_DNA"/>
</dbReference>
<dbReference type="OrthoDB" id="9179698at2"/>
<name>A0A329CL01_9BURK</name>
<reference evidence="1 2" key="1">
    <citation type="submission" date="2018-06" db="EMBL/GenBank/DDBJ databases">
        <title>Genomic Encyclopedia of Type Strains, Phase III (KMG-III): the genomes of soil and plant-associated and newly described type strains.</title>
        <authorList>
            <person name="Whitman W."/>
        </authorList>
    </citation>
    <scope>NUCLEOTIDE SEQUENCE [LARGE SCALE GENOMIC DNA]</scope>
    <source>
        <strain evidence="1 2">LMG 23644</strain>
    </source>
</reference>
<dbReference type="AlphaFoldDB" id="A0A329CL01"/>
<comment type="caution">
    <text evidence="1">The sequence shown here is derived from an EMBL/GenBank/DDBJ whole genome shotgun (WGS) entry which is preliminary data.</text>
</comment>
<organism evidence="1 2">
    <name type="scientific">Paraburkholderia bryophila</name>
    <dbReference type="NCBI Taxonomy" id="420952"/>
    <lineage>
        <taxon>Bacteria</taxon>
        <taxon>Pseudomonadati</taxon>
        <taxon>Pseudomonadota</taxon>
        <taxon>Betaproteobacteria</taxon>
        <taxon>Burkholderiales</taxon>
        <taxon>Burkholderiaceae</taxon>
        <taxon>Paraburkholderia</taxon>
    </lineage>
</organism>
<dbReference type="Proteomes" id="UP000248918">
    <property type="component" value="Unassembled WGS sequence"/>
</dbReference>
<gene>
    <name evidence="1" type="ORF">BX591_105232</name>
</gene>
<sequence length="75" mass="8303">MSVAANYFAQEIRYAGAMLYRFASGLARVEQRTMVRLLSRMERDEISLTGDAEKNLPKARAILFAGSEDALSGLC</sequence>
<dbReference type="RefSeq" id="WP_111931366.1">
    <property type="nucleotide sequence ID" value="NZ_CADFFP010000006.1"/>
</dbReference>
<evidence type="ECO:0000313" key="2">
    <source>
        <dbReference type="Proteomes" id="UP000248918"/>
    </source>
</evidence>